<organism evidence="3 4">
    <name type="scientific">Chitinophaga japonensis</name>
    <name type="common">Flexibacter japonensis</name>
    <dbReference type="NCBI Taxonomy" id="104662"/>
    <lineage>
        <taxon>Bacteria</taxon>
        <taxon>Pseudomonadati</taxon>
        <taxon>Bacteroidota</taxon>
        <taxon>Chitinophagia</taxon>
        <taxon>Chitinophagales</taxon>
        <taxon>Chitinophagaceae</taxon>
        <taxon>Chitinophaga</taxon>
    </lineage>
</organism>
<dbReference type="Pfam" id="PF12866">
    <property type="entry name" value="DUF3823"/>
    <property type="match status" value="1"/>
</dbReference>
<dbReference type="Gene3D" id="2.60.40.1120">
    <property type="entry name" value="Carboxypeptidase-like, regulatory domain"/>
    <property type="match status" value="1"/>
</dbReference>
<gene>
    <name evidence="3" type="ORF">LX66_4563</name>
</gene>
<protein>
    <submittedName>
        <fullName evidence="3">Uncharacterized protein DUF3823</fullName>
    </submittedName>
</protein>
<dbReference type="InterPro" id="IPR041186">
    <property type="entry name" value="DUF3823_C"/>
</dbReference>
<reference evidence="3 4" key="1">
    <citation type="journal article" date="2013" name="Stand. Genomic Sci.">
        <title>Genomic Encyclopedia of Type Strains, Phase I: The one thousand microbial genomes (KMG-I) project.</title>
        <authorList>
            <person name="Kyrpides N.C."/>
            <person name="Woyke T."/>
            <person name="Eisen J.A."/>
            <person name="Garrity G."/>
            <person name="Lilburn T.G."/>
            <person name="Beck B.J."/>
            <person name="Whitman W.B."/>
            <person name="Hugenholtz P."/>
            <person name="Klenk H.P."/>
        </authorList>
    </citation>
    <scope>NUCLEOTIDE SEQUENCE [LARGE SCALE GENOMIC DNA]</scope>
    <source>
        <strain evidence="3 4">DSM 13484</strain>
    </source>
</reference>
<keyword evidence="4" id="KW-1185">Reference proteome</keyword>
<dbReference type="Proteomes" id="UP000316778">
    <property type="component" value="Unassembled WGS sequence"/>
</dbReference>
<feature type="domain" description="DUF3823" evidence="1">
    <location>
        <begin position="31"/>
        <end position="118"/>
    </location>
</feature>
<evidence type="ECO:0000259" key="2">
    <source>
        <dbReference type="Pfam" id="PF18003"/>
    </source>
</evidence>
<dbReference type="Pfam" id="PF18003">
    <property type="entry name" value="DUF3823_C"/>
    <property type="match status" value="1"/>
</dbReference>
<evidence type="ECO:0000259" key="1">
    <source>
        <dbReference type="Pfam" id="PF12866"/>
    </source>
</evidence>
<dbReference type="AlphaFoldDB" id="A0A562SU25"/>
<dbReference type="PROSITE" id="PS51257">
    <property type="entry name" value="PROKAR_LIPOPROTEIN"/>
    <property type="match status" value="1"/>
</dbReference>
<accession>A0A562SU25</accession>
<dbReference type="InterPro" id="IPR024278">
    <property type="entry name" value="DUF3823_N"/>
</dbReference>
<name>A0A562SU25_CHIJA</name>
<evidence type="ECO:0000313" key="4">
    <source>
        <dbReference type="Proteomes" id="UP000316778"/>
    </source>
</evidence>
<sequence>MIMQRIMLSCLVLAVMTITGCSKDNHDSPQSTLAGRVVYNGHPLSLRSNGVQLELWQDGFDLRTKIPIYVTQEGAFSATLFDGNYKLVQLNGNGPWVSSTDTIDITVSGHTEVDVPVTPYFIITSSTITQNGTNINASVRLTQVNNSLPLDAVSLYLGSTTIVDQVNSVAGASVAAADITDITQPVSLTAAIPTSLTAKGYLYARVGVKTAGVAELLYTVPVKVELK</sequence>
<dbReference type="Gene3D" id="2.60.40.2060">
    <property type="match status" value="1"/>
</dbReference>
<evidence type="ECO:0000313" key="3">
    <source>
        <dbReference type="EMBL" id="TWI84200.1"/>
    </source>
</evidence>
<feature type="domain" description="DUF3823" evidence="2">
    <location>
        <begin position="122"/>
        <end position="223"/>
    </location>
</feature>
<comment type="caution">
    <text evidence="3">The sequence shown here is derived from an EMBL/GenBank/DDBJ whole genome shotgun (WGS) entry which is preliminary data.</text>
</comment>
<dbReference type="CDD" id="cd13120">
    <property type="entry name" value="BF2867_like_N"/>
    <property type="match status" value="1"/>
</dbReference>
<proteinExistence type="predicted"/>
<dbReference type="EMBL" id="VLLG01000005">
    <property type="protein sequence ID" value="TWI84200.1"/>
    <property type="molecule type" value="Genomic_DNA"/>
</dbReference>